<sequence>MFLVPSGRCPRALWGVLIWESPEITLSAGPGMYLSGSAYGSGMSRSWPEDFWWKSRFCSPFRACFSSLVSSCLTPFIASYTNDG</sequence>
<evidence type="ECO:0000313" key="1">
    <source>
        <dbReference type="EMBL" id="MBW79908.1"/>
    </source>
</evidence>
<name>A0A2M4DRZ6_ANODA</name>
<accession>A0A2M4DRZ6</accession>
<dbReference type="AlphaFoldDB" id="A0A2M4DRZ6"/>
<dbReference type="EMBL" id="GGFL01015730">
    <property type="protein sequence ID" value="MBW79908.1"/>
    <property type="molecule type" value="Transcribed_RNA"/>
</dbReference>
<reference evidence="1" key="1">
    <citation type="submission" date="2018-01" db="EMBL/GenBank/DDBJ databases">
        <title>An insight into the sialome of Amazonian anophelines.</title>
        <authorList>
            <person name="Ribeiro J.M."/>
            <person name="Scarpassa V."/>
            <person name="Calvo E."/>
        </authorList>
    </citation>
    <scope>NUCLEOTIDE SEQUENCE</scope>
</reference>
<organism evidence="1">
    <name type="scientific">Anopheles darlingi</name>
    <name type="common">Mosquito</name>
    <dbReference type="NCBI Taxonomy" id="43151"/>
    <lineage>
        <taxon>Eukaryota</taxon>
        <taxon>Metazoa</taxon>
        <taxon>Ecdysozoa</taxon>
        <taxon>Arthropoda</taxon>
        <taxon>Hexapoda</taxon>
        <taxon>Insecta</taxon>
        <taxon>Pterygota</taxon>
        <taxon>Neoptera</taxon>
        <taxon>Endopterygota</taxon>
        <taxon>Diptera</taxon>
        <taxon>Nematocera</taxon>
        <taxon>Culicoidea</taxon>
        <taxon>Culicidae</taxon>
        <taxon>Anophelinae</taxon>
        <taxon>Anopheles</taxon>
    </lineage>
</organism>
<protein>
    <submittedName>
        <fullName evidence="1">Putative secreted protein</fullName>
    </submittedName>
</protein>
<proteinExistence type="predicted"/>